<dbReference type="Proteomes" id="UP000192328">
    <property type="component" value="Unassembled WGS sequence"/>
</dbReference>
<evidence type="ECO:0000313" key="1">
    <source>
        <dbReference type="EMBL" id="SMC83988.1"/>
    </source>
</evidence>
<evidence type="ECO:0000313" key="2">
    <source>
        <dbReference type="Proteomes" id="UP000192328"/>
    </source>
</evidence>
<comment type="caution">
    <text evidence="1">The sequence shown here is derived from an EMBL/GenBank/DDBJ whole genome shotgun (WGS) entry which is preliminary data.</text>
</comment>
<dbReference type="EMBL" id="FWXZ01000007">
    <property type="protein sequence ID" value="SMC83988.1"/>
    <property type="molecule type" value="Genomic_DNA"/>
</dbReference>
<organism evidence="1 2">
    <name type="scientific">Aristaeella lactis</name>
    <dbReference type="NCBI Taxonomy" id="3046383"/>
    <lineage>
        <taxon>Bacteria</taxon>
        <taxon>Bacillati</taxon>
        <taxon>Bacillota</taxon>
        <taxon>Clostridia</taxon>
        <taxon>Eubacteriales</taxon>
        <taxon>Aristaeellaceae</taxon>
        <taxon>Aristaeella</taxon>
    </lineage>
</organism>
<gene>
    <name evidence="1" type="ORF">SAMN06297397_2854</name>
</gene>
<protein>
    <submittedName>
        <fullName evidence="1">Uncharacterized protein</fullName>
    </submittedName>
</protein>
<name>A0AC61PPM0_9FIRM</name>
<keyword evidence="2" id="KW-1185">Reference proteome</keyword>
<sequence>MSLTKRLCSFLAGLALCGTCLFTGVCAEAAVPDRWQGEYQAYGRTIKVDTEITVPEKTIFPILAVEEMKELSTEDIKKYKEYFEALEKGGRKNCFQSRYNLIHIQYFDHKSHPDASNPGLVTTPAHMLPEYDPDKAYAEDNDLTVNEALDLVRKNIQLIYPSVDYKIQDIVLYDRTKYRKSGKKLDDKGQYELGCMQLMDGIPVAGSIHDAFRHERTRHDAVIAGFGSAWGLVTDQNNFEYSYTLWDTVAELGTPDQCLPFEAVKPALEEMIMSGNIRCVRHIDWGYAQYDLPEGSKYEYVLVPAWVVWVDWADDSTEELETDAVNGTGFYTEAYYYKPIIVDALTGKATNPNDESEGRMLLPESYMKWVADQ</sequence>
<reference evidence="1" key="1">
    <citation type="submission" date="2017-04" db="EMBL/GenBank/DDBJ databases">
        <authorList>
            <person name="Varghese N."/>
            <person name="Submissions S."/>
        </authorList>
    </citation>
    <scope>NUCLEOTIDE SEQUENCE</scope>
    <source>
        <strain evidence="1">WTE2008</strain>
    </source>
</reference>
<accession>A0AC61PPM0</accession>
<proteinExistence type="predicted"/>